<dbReference type="Proteomes" id="UP001054945">
    <property type="component" value="Unassembled WGS sequence"/>
</dbReference>
<sequence>MYRFYFIHFSLILSKLTDILGYASSVEIIDPDLQKDKPHCLVLLGTTIPTTFVICESYLDSLLSSDLGGHIIVIAAASVTPGSGGGTCTAFTRERGKVRRSLDAYKDLRAPKICYLISPFVSSAHYNNKTPTDAWGGMHDLECLTSGDNTAEHWEILCFR</sequence>
<dbReference type="EMBL" id="BPLR01017252">
    <property type="protein sequence ID" value="GIY89738.1"/>
    <property type="molecule type" value="Genomic_DNA"/>
</dbReference>
<keyword evidence="3" id="KW-1185">Reference proteome</keyword>
<protein>
    <submittedName>
        <fullName evidence="2">Uncharacterized protein</fullName>
    </submittedName>
</protein>
<dbReference type="AlphaFoldDB" id="A0AAV4X597"/>
<proteinExistence type="predicted"/>
<accession>A0AAV4X597</accession>
<gene>
    <name evidence="2" type="ORF">CEXT_758651</name>
</gene>
<evidence type="ECO:0000313" key="2">
    <source>
        <dbReference type="EMBL" id="GIY89738.1"/>
    </source>
</evidence>
<organism evidence="2 3">
    <name type="scientific">Caerostris extrusa</name>
    <name type="common">Bark spider</name>
    <name type="synonym">Caerostris bankana</name>
    <dbReference type="NCBI Taxonomy" id="172846"/>
    <lineage>
        <taxon>Eukaryota</taxon>
        <taxon>Metazoa</taxon>
        <taxon>Ecdysozoa</taxon>
        <taxon>Arthropoda</taxon>
        <taxon>Chelicerata</taxon>
        <taxon>Arachnida</taxon>
        <taxon>Araneae</taxon>
        <taxon>Araneomorphae</taxon>
        <taxon>Entelegynae</taxon>
        <taxon>Araneoidea</taxon>
        <taxon>Araneidae</taxon>
        <taxon>Caerostris</taxon>
    </lineage>
</organism>
<reference evidence="2 3" key="1">
    <citation type="submission" date="2021-06" db="EMBL/GenBank/DDBJ databases">
        <title>Caerostris extrusa draft genome.</title>
        <authorList>
            <person name="Kono N."/>
            <person name="Arakawa K."/>
        </authorList>
    </citation>
    <scope>NUCLEOTIDE SEQUENCE [LARGE SCALE GENOMIC DNA]</scope>
</reference>
<comment type="caution">
    <text evidence="2">The sequence shown here is derived from an EMBL/GenBank/DDBJ whole genome shotgun (WGS) entry which is preliminary data.</text>
</comment>
<keyword evidence="1" id="KW-0732">Signal</keyword>
<feature type="chain" id="PRO_5043641041" evidence="1">
    <location>
        <begin position="26"/>
        <end position="160"/>
    </location>
</feature>
<evidence type="ECO:0000313" key="3">
    <source>
        <dbReference type="Proteomes" id="UP001054945"/>
    </source>
</evidence>
<feature type="signal peptide" evidence="1">
    <location>
        <begin position="1"/>
        <end position="25"/>
    </location>
</feature>
<name>A0AAV4X597_CAEEX</name>
<evidence type="ECO:0000256" key="1">
    <source>
        <dbReference type="SAM" id="SignalP"/>
    </source>
</evidence>